<dbReference type="OrthoDB" id="2063291at2"/>
<evidence type="ECO:0000313" key="2">
    <source>
        <dbReference type="EMBL" id="KHF40236.1"/>
    </source>
</evidence>
<dbReference type="EMBL" id="JRJU01000011">
    <property type="protein sequence ID" value="KHF40236.1"/>
    <property type="molecule type" value="Genomic_DNA"/>
</dbReference>
<keyword evidence="3" id="KW-1185">Reference proteome</keyword>
<dbReference type="PANTHER" id="PTHR12110">
    <property type="entry name" value="HYDROXYPYRUVATE ISOMERASE"/>
    <property type="match status" value="1"/>
</dbReference>
<name>A0A0B0IKP0_9BACI</name>
<proteinExistence type="predicted"/>
<evidence type="ECO:0000313" key="3">
    <source>
        <dbReference type="Proteomes" id="UP000030832"/>
    </source>
</evidence>
<feature type="domain" description="Xylose isomerase-like TIM barrel" evidence="1">
    <location>
        <begin position="20"/>
        <end position="269"/>
    </location>
</feature>
<dbReference type="RefSeq" id="WP_034628811.1">
    <property type="nucleotide sequence ID" value="NZ_JRJU01000011.1"/>
</dbReference>
<dbReference type="STRING" id="333138.LQ50_10875"/>
<sequence>MSIGVLAHLVGKKPYQELAKEVAAYGFGHVQLALWKAINDYEFQKAGTLNPGLVKDIYQEFQKHNVSISVLACYLHLFDKDVEKRNANVERFKELIKYASLFHAPIVACEVGKIQEGAATEEDRKALKASLIELIEEAEKWGVIVGIEPANEHLIGTAKQLKEFIDEVPSNHIGVVLDPGNLLTKENIHNQDTIIEEAFELLGDRIVACHAKDRIIDDAGEIKTVTPGRGLLNYPLFFSLLHDAKPNCEIILEATNPDEMIETREFLEQIREQVSTIK</sequence>
<dbReference type="Pfam" id="PF01261">
    <property type="entry name" value="AP_endonuc_2"/>
    <property type="match status" value="1"/>
</dbReference>
<dbReference type="GO" id="GO:0016853">
    <property type="term" value="F:isomerase activity"/>
    <property type="evidence" value="ECO:0007669"/>
    <property type="project" value="UniProtKB-KW"/>
</dbReference>
<comment type="caution">
    <text evidence="2">The sequence shown here is derived from an EMBL/GenBank/DDBJ whole genome shotgun (WGS) entry which is preliminary data.</text>
</comment>
<evidence type="ECO:0000259" key="1">
    <source>
        <dbReference type="Pfam" id="PF01261"/>
    </source>
</evidence>
<organism evidence="2 3">
    <name type="scientific">Halalkalibacter okhensis</name>
    <dbReference type="NCBI Taxonomy" id="333138"/>
    <lineage>
        <taxon>Bacteria</taxon>
        <taxon>Bacillati</taxon>
        <taxon>Bacillota</taxon>
        <taxon>Bacilli</taxon>
        <taxon>Bacillales</taxon>
        <taxon>Bacillaceae</taxon>
        <taxon>Halalkalibacter</taxon>
    </lineage>
</organism>
<dbReference type="Proteomes" id="UP000030832">
    <property type="component" value="Unassembled WGS sequence"/>
</dbReference>
<dbReference type="SUPFAM" id="SSF51658">
    <property type="entry name" value="Xylose isomerase-like"/>
    <property type="match status" value="1"/>
</dbReference>
<keyword evidence="2" id="KW-0413">Isomerase</keyword>
<gene>
    <name evidence="2" type="ORF">LQ50_10875</name>
</gene>
<accession>A0A0B0IKP0</accession>
<dbReference type="InterPro" id="IPR036237">
    <property type="entry name" value="Xyl_isomerase-like_sf"/>
</dbReference>
<dbReference type="eggNOG" id="COG1082">
    <property type="taxonomic scope" value="Bacteria"/>
</dbReference>
<dbReference type="PANTHER" id="PTHR12110:SF21">
    <property type="entry name" value="XYLOSE ISOMERASE-LIKE TIM BARREL DOMAIN-CONTAINING PROTEIN"/>
    <property type="match status" value="1"/>
</dbReference>
<protein>
    <submittedName>
        <fullName evidence="2">Sugar phosphate isomerase</fullName>
    </submittedName>
</protein>
<reference evidence="2 3" key="1">
    <citation type="submission" date="2014-09" db="EMBL/GenBank/DDBJ databases">
        <title>Genome sequencing and annotation of Bacillus Okhensis strain Kh10-101T.</title>
        <authorList>
            <person name="Prakash J.S."/>
        </authorList>
    </citation>
    <scope>NUCLEOTIDE SEQUENCE [LARGE SCALE GENOMIC DNA]</scope>
    <source>
        <strain evidence="3">Kh10-101T</strain>
    </source>
</reference>
<dbReference type="Gene3D" id="3.20.20.150">
    <property type="entry name" value="Divalent-metal-dependent TIM barrel enzymes"/>
    <property type="match status" value="1"/>
</dbReference>
<dbReference type="InterPro" id="IPR013022">
    <property type="entry name" value="Xyl_isomerase-like_TIM-brl"/>
</dbReference>
<dbReference type="AlphaFoldDB" id="A0A0B0IKP0"/>
<dbReference type="InterPro" id="IPR050312">
    <property type="entry name" value="IolE/XylAMocC-like"/>
</dbReference>